<dbReference type="RefSeq" id="WP_281484632.1">
    <property type="nucleotide sequence ID" value="NZ_FOCD01000002.1"/>
</dbReference>
<sequence>MKTDDIEELMLSNGITGFSMAYMEAGHSLQSFCAGFEIQC</sequence>
<organism evidence="1 2">
    <name type="scientific">Terribacillus saccharophilus</name>
    <dbReference type="NCBI Taxonomy" id="361277"/>
    <lineage>
        <taxon>Bacteria</taxon>
        <taxon>Bacillati</taxon>
        <taxon>Bacillota</taxon>
        <taxon>Bacilli</taxon>
        <taxon>Bacillales</taxon>
        <taxon>Bacillaceae</taxon>
        <taxon>Terribacillus</taxon>
    </lineage>
</organism>
<gene>
    <name evidence="1" type="ORF">SAMN04489762_2031</name>
</gene>
<accession>A0AAX2EFX3</accession>
<comment type="caution">
    <text evidence="1">The sequence shown here is derived from an EMBL/GenBank/DDBJ whole genome shotgun (WGS) entry which is preliminary data.</text>
</comment>
<proteinExistence type="predicted"/>
<protein>
    <submittedName>
        <fullName evidence="1">Uncharacterized protein</fullName>
    </submittedName>
</protein>
<dbReference type="Proteomes" id="UP000199735">
    <property type="component" value="Unassembled WGS sequence"/>
</dbReference>
<dbReference type="AlphaFoldDB" id="A0AAX2EFX3"/>
<name>A0AAX2EFX3_9BACI</name>
<reference evidence="1 2" key="1">
    <citation type="submission" date="2016-10" db="EMBL/GenBank/DDBJ databases">
        <authorList>
            <person name="Varghese N."/>
            <person name="Submissions S."/>
        </authorList>
    </citation>
    <scope>NUCLEOTIDE SEQUENCE [LARGE SCALE GENOMIC DNA]</scope>
    <source>
        <strain evidence="1 2">DSM 21619</strain>
    </source>
</reference>
<evidence type="ECO:0000313" key="1">
    <source>
        <dbReference type="EMBL" id="SEN35356.1"/>
    </source>
</evidence>
<dbReference type="EMBL" id="FOCD01000002">
    <property type="protein sequence ID" value="SEN35356.1"/>
    <property type="molecule type" value="Genomic_DNA"/>
</dbReference>
<evidence type="ECO:0000313" key="2">
    <source>
        <dbReference type="Proteomes" id="UP000199735"/>
    </source>
</evidence>